<feature type="domain" description="HTH luxR-type" evidence="4">
    <location>
        <begin position="144"/>
        <end position="209"/>
    </location>
</feature>
<comment type="caution">
    <text evidence="6">The sequence shown here is derived from an EMBL/GenBank/DDBJ whole genome shotgun (WGS) entry which is preliminary data.</text>
</comment>
<evidence type="ECO:0000256" key="1">
    <source>
        <dbReference type="ARBA" id="ARBA00022553"/>
    </source>
</evidence>
<dbReference type="PROSITE" id="PS50110">
    <property type="entry name" value="RESPONSE_REGULATORY"/>
    <property type="match status" value="1"/>
</dbReference>
<sequence length="212" mass="23281">MKDKEKKIKIVTIDDHAIVRSGIVQFLQMQPDMSVVAEAGTIPDGMAVIADNEPDVVLLDLILDGEVEGVQAAKQIKQQYPHIQVVILTSFHQDTLIFPALDAGVIAYLLKDIQPDALVDAIRKASQGVSTLSPMVATRILSAERNKEMQLSDRESEVLRAIAQGLSNAEISEQLFISVKTVRTHVSNILSKLNVRDRTQAAVHAWQNGLII</sequence>
<evidence type="ECO:0000259" key="4">
    <source>
        <dbReference type="PROSITE" id="PS50043"/>
    </source>
</evidence>
<feature type="domain" description="Response regulatory" evidence="5">
    <location>
        <begin position="9"/>
        <end position="126"/>
    </location>
</feature>
<dbReference type="EMBL" id="PPSW01000026">
    <property type="protein sequence ID" value="TLX45983.1"/>
    <property type="molecule type" value="Genomic_DNA"/>
</dbReference>
<feature type="modified residue" description="4-aspartylphosphate" evidence="3">
    <location>
        <position position="60"/>
    </location>
</feature>
<dbReference type="PANTHER" id="PTHR43214">
    <property type="entry name" value="TWO-COMPONENT RESPONSE REGULATOR"/>
    <property type="match status" value="1"/>
</dbReference>
<dbReference type="PANTHER" id="PTHR43214:SF43">
    <property type="entry name" value="TWO-COMPONENT RESPONSE REGULATOR"/>
    <property type="match status" value="1"/>
</dbReference>
<dbReference type="GO" id="GO:0003677">
    <property type="term" value="F:DNA binding"/>
    <property type="evidence" value="ECO:0007669"/>
    <property type="project" value="UniProtKB-KW"/>
</dbReference>
<dbReference type="SUPFAM" id="SSF52172">
    <property type="entry name" value="CheY-like"/>
    <property type="match status" value="1"/>
</dbReference>
<dbReference type="InterPro" id="IPR016032">
    <property type="entry name" value="Sig_transdc_resp-reg_C-effctor"/>
</dbReference>
<evidence type="ECO:0000313" key="6">
    <source>
        <dbReference type="EMBL" id="TLX45983.1"/>
    </source>
</evidence>
<protein>
    <submittedName>
        <fullName evidence="6">DNA-binding response regulator</fullName>
    </submittedName>
</protein>
<dbReference type="InterPro" id="IPR000792">
    <property type="entry name" value="Tscrpt_reg_LuxR_C"/>
</dbReference>
<evidence type="ECO:0000256" key="2">
    <source>
        <dbReference type="ARBA" id="ARBA00023125"/>
    </source>
</evidence>
<dbReference type="RefSeq" id="WP_138483077.1">
    <property type="nucleotide sequence ID" value="NZ_PPSW01000026.1"/>
</dbReference>
<gene>
    <name evidence="6" type="ORF">C1E24_15810</name>
</gene>
<dbReference type="InterPro" id="IPR039420">
    <property type="entry name" value="WalR-like"/>
</dbReference>
<evidence type="ECO:0000256" key="3">
    <source>
        <dbReference type="PROSITE-ProRule" id="PRU00169"/>
    </source>
</evidence>
<dbReference type="PRINTS" id="PR00038">
    <property type="entry name" value="HTHLUXR"/>
</dbReference>
<organism evidence="6 7">
    <name type="scientific">Pseudoalteromonas phenolica</name>
    <dbReference type="NCBI Taxonomy" id="161398"/>
    <lineage>
        <taxon>Bacteria</taxon>
        <taxon>Pseudomonadati</taxon>
        <taxon>Pseudomonadota</taxon>
        <taxon>Gammaproteobacteria</taxon>
        <taxon>Alteromonadales</taxon>
        <taxon>Pseudoalteromonadaceae</taxon>
        <taxon>Pseudoalteromonas</taxon>
    </lineage>
</organism>
<accession>A0A5R9PYK6</accession>
<dbReference type="Pfam" id="PF00196">
    <property type="entry name" value="GerE"/>
    <property type="match status" value="1"/>
</dbReference>
<dbReference type="GO" id="GO:0006355">
    <property type="term" value="P:regulation of DNA-templated transcription"/>
    <property type="evidence" value="ECO:0007669"/>
    <property type="project" value="InterPro"/>
</dbReference>
<dbReference type="CDD" id="cd17535">
    <property type="entry name" value="REC_NarL-like"/>
    <property type="match status" value="1"/>
</dbReference>
<dbReference type="AlphaFoldDB" id="A0A5R9PYK6"/>
<dbReference type="InterPro" id="IPR001789">
    <property type="entry name" value="Sig_transdc_resp-reg_receiver"/>
</dbReference>
<dbReference type="SUPFAM" id="SSF46894">
    <property type="entry name" value="C-terminal effector domain of the bipartite response regulators"/>
    <property type="match status" value="1"/>
</dbReference>
<dbReference type="SMART" id="SM00448">
    <property type="entry name" value="REC"/>
    <property type="match status" value="1"/>
</dbReference>
<dbReference type="InterPro" id="IPR011006">
    <property type="entry name" value="CheY-like_superfamily"/>
</dbReference>
<dbReference type="InterPro" id="IPR058245">
    <property type="entry name" value="NreC/VraR/RcsB-like_REC"/>
</dbReference>
<dbReference type="GO" id="GO:0000160">
    <property type="term" value="P:phosphorelay signal transduction system"/>
    <property type="evidence" value="ECO:0007669"/>
    <property type="project" value="InterPro"/>
</dbReference>
<dbReference type="OrthoDB" id="9796655at2"/>
<keyword evidence="2 6" id="KW-0238">DNA-binding</keyword>
<dbReference type="Pfam" id="PF00072">
    <property type="entry name" value="Response_reg"/>
    <property type="match status" value="1"/>
</dbReference>
<dbReference type="SMART" id="SM00421">
    <property type="entry name" value="HTH_LUXR"/>
    <property type="match status" value="1"/>
</dbReference>
<dbReference type="Proteomes" id="UP000309186">
    <property type="component" value="Unassembled WGS sequence"/>
</dbReference>
<evidence type="ECO:0000259" key="5">
    <source>
        <dbReference type="PROSITE" id="PS50110"/>
    </source>
</evidence>
<evidence type="ECO:0000313" key="7">
    <source>
        <dbReference type="Proteomes" id="UP000309186"/>
    </source>
</evidence>
<reference evidence="6 7" key="1">
    <citation type="submission" date="2018-01" db="EMBL/GenBank/DDBJ databases">
        <title>Co-occurrence of chitin degradation, pigmentation and bioactivity in marine Pseudoalteromonas.</title>
        <authorList>
            <person name="Paulsen S."/>
            <person name="Gram L."/>
            <person name="Machado H."/>
        </authorList>
    </citation>
    <scope>NUCLEOTIDE SEQUENCE [LARGE SCALE GENOMIC DNA]</scope>
    <source>
        <strain evidence="6 7">S3663</strain>
    </source>
</reference>
<dbReference type="Gene3D" id="3.40.50.2300">
    <property type="match status" value="1"/>
</dbReference>
<proteinExistence type="predicted"/>
<dbReference type="PROSITE" id="PS50043">
    <property type="entry name" value="HTH_LUXR_2"/>
    <property type="match status" value="1"/>
</dbReference>
<keyword evidence="1 3" id="KW-0597">Phosphoprotein</keyword>
<dbReference type="PROSITE" id="PS00622">
    <property type="entry name" value="HTH_LUXR_1"/>
    <property type="match status" value="1"/>
</dbReference>
<name>A0A5R9PYK6_9GAMM</name>
<dbReference type="CDD" id="cd06170">
    <property type="entry name" value="LuxR_C_like"/>
    <property type="match status" value="1"/>
</dbReference>